<evidence type="ECO:0000256" key="11">
    <source>
        <dbReference type="ARBA" id="ARBA00023160"/>
    </source>
</evidence>
<dbReference type="InterPro" id="IPR001024">
    <property type="entry name" value="PLAT/LH2_dom"/>
</dbReference>
<evidence type="ECO:0000259" key="15">
    <source>
        <dbReference type="PROSITE" id="PS50095"/>
    </source>
</evidence>
<dbReference type="SUPFAM" id="SSF49723">
    <property type="entry name" value="Lipase/lipooxygenase domain (PLAT/LH2 domain)"/>
    <property type="match status" value="1"/>
</dbReference>
<keyword evidence="4 13" id="KW-0479">Metal-binding</keyword>
<dbReference type="Gene3D" id="4.10.375.10">
    <property type="entry name" value="Lipoxygenase-1, Domain 2"/>
    <property type="match status" value="1"/>
</dbReference>
<evidence type="ECO:0000256" key="14">
    <source>
        <dbReference type="RuleBase" id="RU003975"/>
    </source>
</evidence>
<accession>A0A9R1WN75</accession>
<dbReference type="PROSITE" id="PS00081">
    <property type="entry name" value="LIPOXYGENASE_2"/>
    <property type="match status" value="1"/>
</dbReference>
<comment type="similarity">
    <text evidence="2 13">Belongs to the lipoxygenase family.</text>
</comment>
<evidence type="ECO:0000256" key="8">
    <source>
        <dbReference type="ARBA" id="ARBA00023002"/>
    </source>
</evidence>
<keyword evidence="8 13" id="KW-0560">Oxidoreductase</keyword>
<dbReference type="EC" id="1.13.11.-" evidence="14"/>
<comment type="cofactor">
    <cofactor evidence="1 13">
        <name>Fe cation</name>
        <dbReference type="ChEBI" id="CHEBI:24875"/>
    </cofactor>
</comment>
<dbReference type="Gene3D" id="1.20.245.10">
    <property type="entry name" value="Lipoxygenase-1, Domain 5"/>
    <property type="match status" value="1"/>
</dbReference>
<dbReference type="Pfam" id="PF00305">
    <property type="entry name" value="Lipoxygenase"/>
    <property type="match status" value="2"/>
</dbReference>
<dbReference type="GO" id="GO:0031408">
    <property type="term" value="P:oxylipin biosynthetic process"/>
    <property type="evidence" value="ECO:0007669"/>
    <property type="project" value="UniProtKB-UniRule"/>
</dbReference>
<dbReference type="InterPro" id="IPR001246">
    <property type="entry name" value="LipOase_plant"/>
</dbReference>
<dbReference type="PROSITE" id="PS50095">
    <property type="entry name" value="PLAT"/>
    <property type="match status" value="1"/>
</dbReference>
<dbReference type="InterPro" id="IPR036226">
    <property type="entry name" value="LipOase_C_sf"/>
</dbReference>
<keyword evidence="10" id="KW-0443">Lipid metabolism</keyword>
<dbReference type="FunFam" id="3.10.450.60:FF:000002">
    <property type="entry name" value="Lipoxygenase"/>
    <property type="match status" value="1"/>
</dbReference>
<gene>
    <name evidence="17" type="ORF">LSAT_V11C900505650</name>
</gene>
<dbReference type="PRINTS" id="PR00087">
    <property type="entry name" value="LIPOXYGENASE"/>
</dbReference>
<dbReference type="Gene3D" id="4.10.372.10">
    <property type="entry name" value="Lipoxygenase-1, Domain 3"/>
    <property type="match status" value="1"/>
</dbReference>
<dbReference type="InterPro" id="IPR020833">
    <property type="entry name" value="LipOase_Fe_BS"/>
</dbReference>
<dbReference type="Proteomes" id="UP000235145">
    <property type="component" value="Unassembled WGS sequence"/>
</dbReference>
<evidence type="ECO:0000256" key="3">
    <source>
        <dbReference type="ARBA" id="ARBA00022516"/>
    </source>
</evidence>
<evidence type="ECO:0000256" key="12">
    <source>
        <dbReference type="PROSITE-ProRule" id="PRU00152"/>
    </source>
</evidence>
<keyword evidence="5 14" id="KW-0925">Oxylipin biosynthesis</keyword>
<keyword evidence="9 13" id="KW-0408">Iron</keyword>
<proteinExistence type="inferred from homology"/>
<evidence type="ECO:0000313" key="17">
    <source>
        <dbReference type="EMBL" id="KAJ0185725.1"/>
    </source>
</evidence>
<dbReference type="AlphaFoldDB" id="A0A9R1WN75"/>
<dbReference type="SMART" id="SM00308">
    <property type="entry name" value="LH2"/>
    <property type="match status" value="1"/>
</dbReference>
<dbReference type="FunFam" id="1.20.245.10:FF:000002">
    <property type="entry name" value="Lipoxygenase"/>
    <property type="match status" value="1"/>
</dbReference>
<protein>
    <recommendedName>
        <fullName evidence="14">Lipoxygenase</fullName>
        <ecNumber evidence="14">1.13.11.-</ecNumber>
    </recommendedName>
</protein>
<comment type="caution">
    <text evidence="17">The sequence shown here is derived from an EMBL/GenBank/DDBJ whole genome shotgun (WGS) entry which is preliminary data.</text>
</comment>
<comment type="function">
    <text evidence="14">Plant lipoxygenase may be involved in a number of diverse aspects of plant physiology including growth and development, pest resistance, and senescence or responses to wounding.</text>
</comment>
<comment type="pathway">
    <text evidence="14">Lipid metabolism; oxylipin biosynthesis.</text>
</comment>
<dbReference type="GO" id="GO:0016702">
    <property type="term" value="F:oxidoreductase activity, acting on single donors with incorporation of molecular oxygen, incorporation of two atoms of oxygen"/>
    <property type="evidence" value="ECO:0000318"/>
    <property type="project" value="GO_Central"/>
</dbReference>
<feature type="domain" description="PLAT" evidence="15">
    <location>
        <begin position="17"/>
        <end position="151"/>
    </location>
</feature>
<evidence type="ECO:0000256" key="1">
    <source>
        <dbReference type="ARBA" id="ARBA00001962"/>
    </source>
</evidence>
<evidence type="ECO:0000256" key="9">
    <source>
        <dbReference type="ARBA" id="ARBA00023004"/>
    </source>
</evidence>
<evidence type="ECO:0000256" key="7">
    <source>
        <dbReference type="ARBA" id="ARBA00022964"/>
    </source>
</evidence>
<keyword evidence="7 13" id="KW-0223">Dioxygenase</keyword>
<keyword evidence="6" id="KW-0276">Fatty acid metabolism</keyword>
<reference evidence="17 18" key="1">
    <citation type="journal article" date="2017" name="Nat. Commun.">
        <title>Genome assembly with in vitro proximity ligation data and whole-genome triplication in lettuce.</title>
        <authorList>
            <person name="Reyes-Chin-Wo S."/>
            <person name="Wang Z."/>
            <person name="Yang X."/>
            <person name="Kozik A."/>
            <person name="Arikit S."/>
            <person name="Song C."/>
            <person name="Xia L."/>
            <person name="Froenicke L."/>
            <person name="Lavelle D.O."/>
            <person name="Truco M.J."/>
            <person name="Xia R."/>
            <person name="Zhu S."/>
            <person name="Xu C."/>
            <person name="Xu H."/>
            <person name="Xu X."/>
            <person name="Cox K."/>
            <person name="Korf I."/>
            <person name="Meyers B.C."/>
            <person name="Michelmore R.W."/>
        </authorList>
    </citation>
    <scope>NUCLEOTIDE SEQUENCE [LARGE SCALE GENOMIC DNA]</scope>
    <source>
        <strain evidence="18">cv. Salinas</strain>
        <tissue evidence="17">Seedlings</tissue>
    </source>
</reference>
<dbReference type="PROSITE" id="PS51393">
    <property type="entry name" value="LIPOXYGENASE_3"/>
    <property type="match status" value="1"/>
</dbReference>
<evidence type="ECO:0000256" key="5">
    <source>
        <dbReference type="ARBA" id="ARBA00022767"/>
    </source>
</evidence>
<dbReference type="GO" id="GO:0006633">
    <property type="term" value="P:fatty acid biosynthetic process"/>
    <property type="evidence" value="ECO:0007669"/>
    <property type="project" value="UniProtKB-KW"/>
</dbReference>
<dbReference type="GO" id="GO:0046872">
    <property type="term" value="F:metal ion binding"/>
    <property type="evidence" value="ECO:0007669"/>
    <property type="project" value="UniProtKB-UniRule"/>
</dbReference>
<dbReference type="EMBL" id="NBSK02000009">
    <property type="protein sequence ID" value="KAJ0185725.1"/>
    <property type="molecule type" value="Genomic_DNA"/>
</dbReference>
<dbReference type="Pfam" id="PF01477">
    <property type="entry name" value="PLAT"/>
    <property type="match status" value="1"/>
</dbReference>
<evidence type="ECO:0000256" key="4">
    <source>
        <dbReference type="ARBA" id="ARBA00022723"/>
    </source>
</evidence>
<dbReference type="InterPro" id="IPR000907">
    <property type="entry name" value="LipOase"/>
</dbReference>
<evidence type="ECO:0000256" key="13">
    <source>
        <dbReference type="RuleBase" id="RU003974"/>
    </source>
</evidence>
<dbReference type="Gene3D" id="3.10.450.60">
    <property type="match status" value="1"/>
</dbReference>
<evidence type="ECO:0000256" key="6">
    <source>
        <dbReference type="ARBA" id="ARBA00022832"/>
    </source>
</evidence>
<comment type="caution">
    <text evidence="12">Lacks conserved residue(s) required for the propagation of feature annotation.</text>
</comment>
<sequence length="890" mass="101939">MADVDRRKRIKIEDKKVKGTLVLMNNHSISTIKDEVLLGRKVSLQLISAAHCESTVRGIRGKLGKETNLKNWVSTVITRSTKGDSTFDLDFDWEEEIGVPGAFLITNRHNSEFYLKTLTLEDVPNCGRVHFICNSWVYPEEHYNKQYRIFFSNQTYLPWKTPEGLRHYREEELEELRGNGTGKREEWERVYDYDVYNDLSEPDKGSDHVRPTFGGTPDYPYPRRCRTGRPPSKTGCKFFLNRLKHLIHDPDTESRVPILQSLTIYVPRDERFSDLKMGDVYAYGIKLVSQGLLPGFEAVLDKISDEIVGTLENILKHKFENIPSNRFNEFSSFEDVLKLYKGGLPVPKSEFLESIREKIPFEFFRELFRSDGEHVSKFPVPQIIQGDESAWRTDEEFGREMLAGINPVVIRRLQEFPPCSKLDPRKFGNQNSTLTEDHIKHQLDGLSVLEAISCNKLFILDHHDPLMPYLRGINETSTKTYATRTILFLQKDGTLKPVAIELSLPHPDGDEFGVISTVHTPAKEGAKGTIWLLAKAYANVNDSGYHQLVCHWLHTHASMEPFIIATNRQLSVLHPIHKLLHPHFRDTMNINALARQTLINAGGLLEKTVFPDKYAMELSCNMYKEWAFTEQALPADLVKRGLAVEDPSSRHGIRLIIQDYPFAVDGLEVWSAIKSWVTNYINIYYKNNNEIQNDTELQQWWTEVRTKGHGDKKHETWWPTMQALDDLIQSCTIIIWTASALHAAVNFGQYPYGGYLPNRPATSRRFIPEPPSADYDELETDPEKAFLKTVTPQLQSVLGISLIEILSRHSADEVFLGQRDTPEWTTDDVALDAFEKFGEDLREIEGRILEMNLDEKLKNRNGPAKMPYTLLYPSSEIGLTGRGIPNSVSI</sequence>
<keyword evidence="3 14" id="KW-0444">Lipid biosynthesis</keyword>
<evidence type="ECO:0000256" key="2">
    <source>
        <dbReference type="ARBA" id="ARBA00009419"/>
    </source>
</evidence>
<organism evidence="17 18">
    <name type="scientific">Lactuca sativa</name>
    <name type="common">Garden lettuce</name>
    <dbReference type="NCBI Taxonomy" id="4236"/>
    <lineage>
        <taxon>Eukaryota</taxon>
        <taxon>Viridiplantae</taxon>
        <taxon>Streptophyta</taxon>
        <taxon>Embryophyta</taxon>
        <taxon>Tracheophyta</taxon>
        <taxon>Spermatophyta</taxon>
        <taxon>Magnoliopsida</taxon>
        <taxon>eudicotyledons</taxon>
        <taxon>Gunneridae</taxon>
        <taxon>Pentapetalae</taxon>
        <taxon>asterids</taxon>
        <taxon>campanulids</taxon>
        <taxon>Asterales</taxon>
        <taxon>Asteraceae</taxon>
        <taxon>Cichorioideae</taxon>
        <taxon>Cichorieae</taxon>
        <taxon>Lactucinae</taxon>
        <taxon>Lactuca</taxon>
    </lineage>
</organism>
<dbReference type="InterPro" id="IPR020834">
    <property type="entry name" value="LipOase_CS"/>
</dbReference>
<dbReference type="InterPro" id="IPR027433">
    <property type="entry name" value="Lipoxygenase_dom_3"/>
</dbReference>
<evidence type="ECO:0000313" key="18">
    <source>
        <dbReference type="Proteomes" id="UP000235145"/>
    </source>
</evidence>
<name>A0A9R1WN75_LACSA</name>
<dbReference type="PROSITE" id="PS00711">
    <property type="entry name" value="LIPOXYGENASE_1"/>
    <property type="match status" value="1"/>
</dbReference>
<dbReference type="InterPro" id="IPR013819">
    <property type="entry name" value="LipOase_C"/>
</dbReference>
<dbReference type="PANTHER" id="PTHR11771">
    <property type="entry name" value="LIPOXYGENASE"/>
    <property type="match status" value="1"/>
</dbReference>
<keyword evidence="18" id="KW-1185">Reference proteome</keyword>
<dbReference type="InterPro" id="IPR036392">
    <property type="entry name" value="PLAT/LH2_dom_sf"/>
</dbReference>
<dbReference type="Gene3D" id="2.60.60.20">
    <property type="entry name" value="PLAT/LH2 domain"/>
    <property type="match status" value="1"/>
</dbReference>
<feature type="domain" description="Lipoxygenase" evidence="16">
    <location>
        <begin position="155"/>
        <end position="890"/>
    </location>
</feature>
<evidence type="ECO:0000256" key="10">
    <source>
        <dbReference type="ARBA" id="ARBA00023098"/>
    </source>
</evidence>
<dbReference type="SUPFAM" id="SSF48484">
    <property type="entry name" value="Lipoxigenase"/>
    <property type="match status" value="1"/>
</dbReference>
<dbReference type="PRINTS" id="PR00468">
    <property type="entry name" value="PLTLPOXGNASE"/>
</dbReference>
<dbReference type="GO" id="GO:0034440">
    <property type="term" value="P:lipid oxidation"/>
    <property type="evidence" value="ECO:0000318"/>
    <property type="project" value="GO_Central"/>
</dbReference>
<evidence type="ECO:0000259" key="16">
    <source>
        <dbReference type="PROSITE" id="PS51393"/>
    </source>
</evidence>
<keyword evidence="11 14" id="KW-0275">Fatty acid biosynthesis</keyword>